<organism evidence="2 3">
    <name type="scientific">Mucilaginibacter gossypii</name>
    <dbReference type="NCBI Taxonomy" id="551996"/>
    <lineage>
        <taxon>Bacteria</taxon>
        <taxon>Pseudomonadati</taxon>
        <taxon>Bacteroidota</taxon>
        <taxon>Sphingobacteriia</taxon>
        <taxon>Sphingobacteriales</taxon>
        <taxon>Sphingobacteriaceae</taxon>
        <taxon>Mucilaginibacter</taxon>
    </lineage>
</organism>
<evidence type="ECO:0000256" key="1">
    <source>
        <dbReference type="SAM" id="MobiDB-lite"/>
    </source>
</evidence>
<name>A0A1G8CXQ6_9SPHI</name>
<dbReference type="Proteomes" id="UP000199705">
    <property type="component" value="Unassembled WGS sequence"/>
</dbReference>
<dbReference type="STRING" id="551996.SAMN05192573_11061"/>
<reference evidence="3" key="1">
    <citation type="submission" date="2016-10" db="EMBL/GenBank/DDBJ databases">
        <authorList>
            <person name="Varghese N."/>
            <person name="Submissions S."/>
        </authorList>
    </citation>
    <scope>NUCLEOTIDE SEQUENCE [LARGE SCALE GENOMIC DNA]</scope>
    <source>
        <strain evidence="3">Gh-67</strain>
    </source>
</reference>
<feature type="region of interest" description="Disordered" evidence="1">
    <location>
        <begin position="1"/>
        <end position="90"/>
    </location>
</feature>
<proteinExistence type="predicted"/>
<feature type="compositionally biased region" description="Polar residues" evidence="1">
    <location>
        <begin position="70"/>
        <end position="81"/>
    </location>
</feature>
<dbReference type="EMBL" id="FNCG01000010">
    <property type="protein sequence ID" value="SDH49899.1"/>
    <property type="molecule type" value="Genomic_DNA"/>
</dbReference>
<sequence length="202" mass="22155">MKTAEKNAKQVQGTNAQNNAPRTENRPSLTGKEAKQDETAKDEKPAEAQKAEATPTAEVKAGSAPAMDNQPANPAPYTTGQGLDDAPKTEEAPKAEIKYVRPALNLEQTVKVVESLNRKNIQRLALIARIKTLEDFQIKLAENGDQLESNVYQGCKLIIEDDKRNQFVTNTPNLIALVAQFVYDACVNKLSEIEAEIVFPHA</sequence>
<accession>A0A1G8CXQ6</accession>
<keyword evidence="3" id="KW-1185">Reference proteome</keyword>
<gene>
    <name evidence="2" type="ORF">SAMN05192573_11061</name>
</gene>
<feature type="compositionally biased region" description="Basic and acidic residues" evidence="1">
    <location>
        <begin position="32"/>
        <end position="50"/>
    </location>
</feature>
<protein>
    <submittedName>
        <fullName evidence="2">Uncharacterized protein</fullName>
    </submittedName>
</protein>
<evidence type="ECO:0000313" key="2">
    <source>
        <dbReference type="EMBL" id="SDH49899.1"/>
    </source>
</evidence>
<dbReference type="RefSeq" id="WP_091170967.1">
    <property type="nucleotide sequence ID" value="NZ_FNCG01000010.1"/>
</dbReference>
<feature type="compositionally biased region" description="Polar residues" evidence="1">
    <location>
        <begin position="9"/>
        <end position="28"/>
    </location>
</feature>
<evidence type="ECO:0000313" key="3">
    <source>
        <dbReference type="Proteomes" id="UP000199705"/>
    </source>
</evidence>
<dbReference type="AlphaFoldDB" id="A0A1G8CXQ6"/>